<name>A0A6I6EPD0_9GAMM</name>
<keyword evidence="3 4" id="KW-0697">Rotamase</keyword>
<evidence type="ECO:0000256" key="1">
    <source>
        <dbReference type="ARBA" id="ARBA00000971"/>
    </source>
</evidence>
<evidence type="ECO:0000313" key="9">
    <source>
        <dbReference type="EMBL" id="QGU86522.1"/>
    </source>
</evidence>
<dbReference type="AlphaFoldDB" id="A0A6I6EPD0"/>
<dbReference type="GO" id="GO:0003755">
    <property type="term" value="F:peptidyl-prolyl cis-trans isomerase activity"/>
    <property type="evidence" value="ECO:0007669"/>
    <property type="project" value="UniProtKB-KW"/>
</dbReference>
<feature type="domain" description="PPIase FKBP-type" evidence="7">
    <location>
        <begin position="258"/>
        <end position="344"/>
    </location>
</feature>
<comment type="catalytic activity">
    <reaction evidence="1 4">
        <text>[protein]-peptidylproline (omega=180) = [protein]-peptidylproline (omega=0)</text>
        <dbReference type="Rhea" id="RHEA:16237"/>
        <dbReference type="Rhea" id="RHEA-COMP:10747"/>
        <dbReference type="Rhea" id="RHEA-COMP:10748"/>
        <dbReference type="ChEBI" id="CHEBI:83833"/>
        <dbReference type="ChEBI" id="CHEBI:83834"/>
        <dbReference type="EC" id="5.2.1.8"/>
    </reaction>
</comment>
<dbReference type="InterPro" id="IPR000774">
    <property type="entry name" value="PPIase_FKBP_N"/>
</dbReference>
<reference evidence="8 11" key="1">
    <citation type="submission" date="2019-11" db="EMBL/GenBank/DDBJ databases">
        <title>Erwinia sp. nov., isolated from feces of birds in Tibet plateau of China.</title>
        <authorList>
            <person name="Ge Y."/>
        </authorList>
    </citation>
    <scope>NUCLEOTIDE SEQUENCE [LARGE SCALE GENOMIC DNA]</scope>
    <source>
        <strain evidence="8 11">J316</strain>
    </source>
</reference>
<feature type="coiled-coil region" evidence="5">
    <location>
        <begin position="82"/>
        <end position="116"/>
    </location>
</feature>
<dbReference type="Gene3D" id="1.10.287.460">
    <property type="entry name" value="Peptidyl-prolyl cis-trans isomerase, FKBP-type, N-terminal domain"/>
    <property type="match status" value="1"/>
</dbReference>
<protein>
    <recommendedName>
        <fullName evidence="2 4">peptidylprolyl isomerase</fullName>
        <ecNumber evidence="2 4">5.2.1.8</ecNumber>
    </recommendedName>
</protein>
<dbReference type="InterPro" id="IPR001179">
    <property type="entry name" value="PPIase_FKBP_dom"/>
</dbReference>
<dbReference type="Proteomes" id="UP000424752">
    <property type="component" value="Chromosome"/>
</dbReference>
<feature type="chain" id="PRO_5044633512" description="peptidylprolyl isomerase" evidence="6">
    <location>
        <begin position="26"/>
        <end position="354"/>
    </location>
</feature>
<dbReference type="EC" id="5.2.1.8" evidence="2 4"/>
<keyword evidence="6" id="KW-0732">Signal</keyword>
<evidence type="ECO:0000313" key="8">
    <source>
        <dbReference type="EMBL" id="MTD28407.1"/>
    </source>
</evidence>
<keyword evidence="5" id="KW-0175">Coiled coil</keyword>
<dbReference type="SUPFAM" id="SSF54534">
    <property type="entry name" value="FKBP-like"/>
    <property type="match status" value="1"/>
</dbReference>
<accession>A0A6I6EPD0</accession>
<evidence type="ECO:0000256" key="2">
    <source>
        <dbReference type="ARBA" id="ARBA00013194"/>
    </source>
</evidence>
<evidence type="ECO:0000256" key="5">
    <source>
        <dbReference type="SAM" id="Coils"/>
    </source>
</evidence>
<dbReference type="InterPro" id="IPR036944">
    <property type="entry name" value="PPIase_FKBP_N_sf"/>
</dbReference>
<dbReference type="Pfam" id="PF01346">
    <property type="entry name" value="FKBP_N"/>
    <property type="match status" value="1"/>
</dbReference>
<evidence type="ECO:0000313" key="11">
    <source>
        <dbReference type="Proteomes" id="UP000480164"/>
    </source>
</evidence>
<dbReference type="Gene3D" id="3.10.50.40">
    <property type="match status" value="1"/>
</dbReference>
<keyword evidence="4 9" id="KW-0413">Isomerase</keyword>
<reference evidence="9 10" key="2">
    <citation type="submission" date="2019-12" db="EMBL/GenBank/DDBJ databases">
        <title>Erwinia sp. nov., isolated from droppings of birds in the Qinghai-Tiebt plateau of China.</title>
        <authorList>
            <person name="Ge Y."/>
        </authorList>
    </citation>
    <scope>NUCLEOTIDE SEQUENCE [LARGE SCALE GENOMIC DNA]</scope>
    <source>
        <strain evidence="9 10">J780</strain>
    </source>
</reference>
<accession>A0A6L6GSK3</accession>
<evidence type="ECO:0000313" key="10">
    <source>
        <dbReference type="Proteomes" id="UP000424752"/>
    </source>
</evidence>
<feature type="signal peptide" evidence="6">
    <location>
        <begin position="1"/>
        <end position="25"/>
    </location>
</feature>
<evidence type="ECO:0000256" key="4">
    <source>
        <dbReference type="PROSITE-ProRule" id="PRU00277"/>
    </source>
</evidence>
<keyword evidence="11" id="KW-1185">Reference proteome</keyword>
<dbReference type="InterPro" id="IPR046357">
    <property type="entry name" value="PPIase_dom_sf"/>
</dbReference>
<evidence type="ECO:0000256" key="3">
    <source>
        <dbReference type="ARBA" id="ARBA00023110"/>
    </source>
</evidence>
<dbReference type="EMBL" id="CP046509">
    <property type="protein sequence ID" value="QGU86522.1"/>
    <property type="molecule type" value="Genomic_DNA"/>
</dbReference>
<dbReference type="PROSITE" id="PS50059">
    <property type="entry name" value="FKBP_PPIASE"/>
    <property type="match status" value="1"/>
</dbReference>
<sequence length="354" mass="38793">MNRIQMFLWRTVVCTVGLLAWPLAAEDSGIPALLLNAERYQTAGGSESGTSPHEEKTFQLKHKGSKASLDSQFSLRERYARLHRQQADLEVLRADLADALEKNQELTRLTTEHQQQTTALREEVKLLTARASWLTPAEKLTTPQMQEAYAAGVSLGNNVVEVQQQQAALGVVTDRQVLLSGVIDAVLGQTRLEPEALHQAMLAAELNAKNALENTLARQKKAGEAYIAEFSKQQGSKYSPAGFWYRIDYAGDAGIPATAVVDLVVKEMLTDGTVIQDMDDNGAALSQPLAQYPPLFREAIGLLKNHGSMQLVVPASLAYGDEGYLPKVLPGTTMVYHLRIAEISSIKEEQSKPL</sequence>
<organism evidence="9 10">
    <name type="scientific">Erwinia sorbitola</name>
    <dbReference type="NCBI Taxonomy" id="2681984"/>
    <lineage>
        <taxon>Bacteria</taxon>
        <taxon>Pseudomonadati</taxon>
        <taxon>Pseudomonadota</taxon>
        <taxon>Gammaproteobacteria</taxon>
        <taxon>Enterobacterales</taxon>
        <taxon>Erwiniaceae</taxon>
        <taxon>Erwinia</taxon>
    </lineage>
</organism>
<dbReference type="EMBL" id="WLZX01000006">
    <property type="protein sequence ID" value="MTD28407.1"/>
    <property type="molecule type" value="Genomic_DNA"/>
</dbReference>
<dbReference type="RefSeq" id="WP_154753655.1">
    <property type="nucleotide sequence ID" value="NZ_CP046509.1"/>
</dbReference>
<dbReference type="GO" id="GO:0006457">
    <property type="term" value="P:protein folding"/>
    <property type="evidence" value="ECO:0007669"/>
    <property type="project" value="InterPro"/>
</dbReference>
<evidence type="ECO:0000256" key="6">
    <source>
        <dbReference type="SAM" id="SignalP"/>
    </source>
</evidence>
<proteinExistence type="predicted"/>
<evidence type="ECO:0000259" key="7">
    <source>
        <dbReference type="PROSITE" id="PS50059"/>
    </source>
</evidence>
<gene>
    <name evidence="8" type="ORF">GK011_15810</name>
    <name evidence="9" type="ORF">GN242_04470</name>
</gene>
<dbReference type="KEGG" id="erwi:GN242_04470"/>
<dbReference type="Proteomes" id="UP000480164">
    <property type="component" value="Unassembled WGS sequence"/>
</dbReference>